<dbReference type="FunFam" id="3.30.479.30:FF:000004">
    <property type="entry name" value="Putative membrane protease family, stomatin"/>
    <property type="match status" value="1"/>
</dbReference>
<dbReference type="InterPro" id="IPR043202">
    <property type="entry name" value="Band-7_stomatin-like"/>
</dbReference>
<dbReference type="EMBL" id="JAEUBG010001213">
    <property type="protein sequence ID" value="KAH3686750.1"/>
    <property type="molecule type" value="Genomic_DNA"/>
</dbReference>
<evidence type="ECO:0000256" key="1">
    <source>
        <dbReference type="ARBA" id="ARBA00008164"/>
    </source>
</evidence>
<organism evidence="4 5">
    <name type="scientific">Wickerhamomyces pijperi</name>
    <name type="common">Yeast</name>
    <name type="synonym">Pichia pijperi</name>
    <dbReference type="NCBI Taxonomy" id="599730"/>
    <lineage>
        <taxon>Eukaryota</taxon>
        <taxon>Fungi</taxon>
        <taxon>Dikarya</taxon>
        <taxon>Ascomycota</taxon>
        <taxon>Saccharomycotina</taxon>
        <taxon>Saccharomycetes</taxon>
        <taxon>Phaffomycetales</taxon>
        <taxon>Wickerhamomycetaceae</taxon>
        <taxon>Wickerhamomyces</taxon>
    </lineage>
</organism>
<protein>
    <recommendedName>
        <fullName evidence="3">Band 7 domain-containing protein</fullName>
    </recommendedName>
</protein>
<comment type="caution">
    <text evidence="4">The sequence shown here is derived from an EMBL/GenBank/DDBJ whole genome shotgun (WGS) entry which is preliminary data.</text>
</comment>
<proteinExistence type="inferred from homology"/>
<evidence type="ECO:0000256" key="2">
    <source>
        <dbReference type="SAM" id="MobiDB-lite"/>
    </source>
</evidence>
<dbReference type="CDD" id="cd13437">
    <property type="entry name" value="SPFH_alloslipin"/>
    <property type="match status" value="1"/>
</dbReference>
<feature type="region of interest" description="Disordered" evidence="2">
    <location>
        <begin position="312"/>
        <end position="345"/>
    </location>
</feature>
<dbReference type="PANTHER" id="PTHR10264:SF19">
    <property type="entry name" value="AT06885P-RELATED"/>
    <property type="match status" value="1"/>
</dbReference>
<accession>A0A9P8TPZ5</accession>
<dbReference type="OrthoDB" id="2105077at2759"/>
<dbReference type="PANTHER" id="PTHR10264">
    <property type="entry name" value="BAND 7 PROTEIN-RELATED"/>
    <property type="match status" value="1"/>
</dbReference>
<dbReference type="AlphaFoldDB" id="A0A9P8TPZ5"/>
<comment type="similarity">
    <text evidence="1">Belongs to the band 7/mec-2 family.</text>
</comment>
<reference evidence="4" key="2">
    <citation type="submission" date="2021-01" db="EMBL/GenBank/DDBJ databases">
        <authorList>
            <person name="Schikora-Tamarit M.A."/>
        </authorList>
    </citation>
    <scope>NUCLEOTIDE SEQUENCE</scope>
    <source>
        <strain evidence="4">CBS2887</strain>
    </source>
</reference>
<dbReference type="InterPro" id="IPR001107">
    <property type="entry name" value="Band_7"/>
</dbReference>
<dbReference type="Pfam" id="PF01145">
    <property type="entry name" value="Band_7"/>
    <property type="match status" value="1"/>
</dbReference>
<evidence type="ECO:0000313" key="4">
    <source>
        <dbReference type="EMBL" id="KAH3686750.1"/>
    </source>
</evidence>
<evidence type="ECO:0000313" key="5">
    <source>
        <dbReference type="Proteomes" id="UP000774326"/>
    </source>
</evidence>
<feature type="compositionally biased region" description="Polar residues" evidence="2">
    <location>
        <begin position="328"/>
        <end position="343"/>
    </location>
</feature>
<name>A0A9P8TPZ5_WICPI</name>
<dbReference type="SUPFAM" id="SSF117892">
    <property type="entry name" value="Band 7/SPFH domain"/>
    <property type="match status" value="1"/>
</dbReference>
<dbReference type="Gene3D" id="3.30.479.30">
    <property type="entry name" value="Band 7 domain"/>
    <property type="match status" value="1"/>
</dbReference>
<reference evidence="4" key="1">
    <citation type="journal article" date="2021" name="Open Biol.">
        <title>Shared evolutionary footprints suggest mitochondrial oxidative damage underlies multiple complex I losses in fungi.</title>
        <authorList>
            <person name="Schikora-Tamarit M.A."/>
            <person name="Marcet-Houben M."/>
            <person name="Nosek J."/>
            <person name="Gabaldon T."/>
        </authorList>
    </citation>
    <scope>NUCLEOTIDE SEQUENCE</scope>
    <source>
        <strain evidence="4">CBS2887</strain>
    </source>
</reference>
<evidence type="ECO:0000259" key="3">
    <source>
        <dbReference type="SMART" id="SM00244"/>
    </source>
</evidence>
<feature type="domain" description="Band 7" evidence="3">
    <location>
        <begin position="85"/>
        <end position="242"/>
    </location>
</feature>
<dbReference type="PRINTS" id="PR00721">
    <property type="entry name" value="STOMATIN"/>
</dbReference>
<dbReference type="SMART" id="SM00244">
    <property type="entry name" value="PHB"/>
    <property type="match status" value="1"/>
</dbReference>
<dbReference type="Gene3D" id="6.10.250.2090">
    <property type="match status" value="1"/>
</dbReference>
<sequence length="362" mass="39892">MNSQPQYTTNAAYDEADFDGQYTQPRQPTTAQRPIITHEPDAIKLIKYAKTYDTQTEGFYQSMVSGFGSCFGSLGVIPCCFCFPAPYVNVNQGYVGLITKFGELARVVDPGSTYVNPFSESIYQVSIKTEVQDIPNQACLTKDNVIVNLKSVIYYNIIDPQKAVFGISDIHNAMSERTQTTLRDVIGSRLLQEVIERREQIAEAIQEIITTTAADWGVQVESILIKDLTLDQDVSQSLSQAAQSKRVGEAKIITAKAEVESAKLMRQAADILASKPAMQIRYLDAMQNMARSAGSKVIFMPGSTNVGEMGFDSSVALPEDPELDENWKSNSGNNGKITSNDAPFNNDDIVKQVALQESLTRH</sequence>
<dbReference type="InterPro" id="IPR036013">
    <property type="entry name" value="Band_7/SPFH_dom_sf"/>
</dbReference>
<keyword evidence="5" id="KW-1185">Reference proteome</keyword>
<dbReference type="InterPro" id="IPR001972">
    <property type="entry name" value="Stomatin_HflK_fam"/>
</dbReference>
<dbReference type="GO" id="GO:0005886">
    <property type="term" value="C:plasma membrane"/>
    <property type="evidence" value="ECO:0007669"/>
    <property type="project" value="InterPro"/>
</dbReference>
<gene>
    <name evidence="4" type="ORF">WICPIJ_002272</name>
</gene>
<dbReference type="Proteomes" id="UP000774326">
    <property type="component" value="Unassembled WGS sequence"/>
</dbReference>
<dbReference type="GO" id="GO:0098552">
    <property type="term" value="C:side of membrane"/>
    <property type="evidence" value="ECO:0007669"/>
    <property type="project" value="UniProtKB-ARBA"/>
</dbReference>